<keyword evidence="1" id="KW-0812">Transmembrane</keyword>
<evidence type="ECO:0000313" key="3">
    <source>
        <dbReference type="Proteomes" id="UP001431963"/>
    </source>
</evidence>
<dbReference type="Proteomes" id="UP001431963">
    <property type="component" value="Unassembled WGS sequence"/>
</dbReference>
<reference evidence="2" key="1">
    <citation type="submission" date="2024-02" db="EMBL/GenBank/DDBJ databases">
        <title>Genome sequences of strain Gemmobacter sp. JM10B15.</title>
        <authorList>
            <person name="Zhang M."/>
        </authorList>
    </citation>
    <scope>NUCLEOTIDE SEQUENCE</scope>
    <source>
        <strain evidence="2">JM10B15</strain>
    </source>
</reference>
<accession>A0ABU8BVP5</accession>
<dbReference type="EMBL" id="JBALHR010000006">
    <property type="protein sequence ID" value="MEH7828764.1"/>
    <property type="molecule type" value="Genomic_DNA"/>
</dbReference>
<feature type="transmembrane region" description="Helical" evidence="1">
    <location>
        <begin position="12"/>
        <end position="35"/>
    </location>
</feature>
<sequence length="79" mass="8451">MAPATESLWKLGLILWPFATGAVAINLFLLGLIGVSMGLPAVTPVSALIWSLPLGIPATRGFAVWIRSLIREAEGRKPR</sequence>
<gene>
    <name evidence="2" type="ORF">V6590_11435</name>
</gene>
<proteinExistence type="predicted"/>
<keyword evidence="1" id="KW-1133">Transmembrane helix</keyword>
<feature type="transmembrane region" description="Helical" evidence="1">
    <location>
        <begin position="47"/>
        <end position="70"/>
    </location>
</feature>
<name>A0ABU8BVP5_9RHOB</name>
<protein>
    <recommendedName>
        <fullName evidence="4">NnrT protein</fullName>
    </recommendedName>
</protein>
<organism evidence="2 3">
    <name type="scientific">Gemmobacter denitrificans</name>
    <dbReference type="NCBI Taxonomy" id="3123040"/>
    <lineage>
        <taxon>Bacteria</taxon>
        <taxon>Pseudomonadati</taxon>
        <taxon>Pseudomonadota</taxon>
        <taxon>Alphaproteobacteria</taxon>
        <taxon>Rhodobacterales</taxon>
        <taxon>Paracoccaceae</taxon>
        <taxon>Gemmobacter</taxon>
    </lineage>
</organism>
<evidence type="ECO:0008006" key="4">
    <source>
        <dbReference type="Google" id="ProtNLM"/>
    </source>
</evidence>
<keyword evidence="1" id="KW-0472">Membrane</keyword>
<evidence type="ECO:0000256" key="1">
    <source>
        <dbReference type="SAM" id="Phobius"/>
    </source>
</evidence>
<comment type="caution">
    <text evidence="2">The sequence shown here is derived from an EMBL/GenBank/DDBJ whole genome shotgun (WGS) entry which is preliminary data.</text>
</comment>
<dbReference type="RefSeq" id="WP_335423043.1">
    <property type="nucleotide sequence ID" value="NZ_JBALHR010000006.1"/>
</dbReference>
<keyword evidence="3" id="KW-1185">Reference proteome</keyword>
<evidence type="ECO:0000313" key="2">
    <source>
        <dbReference type="EMBL" id="MEH7828764.1"/>
    </source>
</evidence>